<keyword evidence="2" id="KW-1185">Reference proteome</keyword>
<evidence type="ECO:0000313" key="1">
    <source>
        <dbReference type="EMBL" id="RUR86804.1"/>
    </source>
</evidence>
<evidence type="ECO:0000313" key="2">
    <source>
        <dbReference type="Proteomes" id="UP000268857"/>
    </source>
</evidence>
<dbReference type="AlphaFoldDB" id="A0A3S0ZYJ7"/>
<dbReference type="EMBL" id="RSCJ01000001">
    <property type="protein sequence ID" value="RUR86804.1"/>
    <property type="molecule type" value="Genomic_DNA"/>
</dbReference>
<dbReference type="Proteomes" id="UP000268857">
    <property type="component" value="Unassembled WGS sequence"/>
</dbReference>
<organism evidence="1 2">
    <name type="scientific">Chlorogloeopsis fritschii PCC 6912</name>
    <dbReference type="NCBI Taxonomy" id="211165"/>
    <lineage>
        <taxon>Bacteria</taxon>
        <taxon>Bacillati</taxon>
        <taxon>Cyanobacteriota</taxon>
        <taxon>Cyanophyceae</taxon>
        <taxon>Nostocales</taxon>
        <taxon>Chlorogloeopsidaceae</taxon>
        <taxon>Chlorogloeopsis</taxon>
    </lineage>
</organism>
<protein>
    <submittedName>
        <fullName evidence="1">Uncharacterized protein</fullName>
    </submittedName>
</protein>
<accession>A0A3S0ZYJ7</accession>
<reference evidence="1 2" key="1">
    <citation type="journal article" date="2019" name="Genome Biol. Evol.">
        <title>Day and night: Metabolic profiles and evolutionary relationships of six axenic non-marine cyanobacteria.</title>
        <authorList>
            <person name="Will S.E."/>
            <person name="Henke P."/>
            <person name="Boedeker C."/>
            <person name="Huang S."/>
            <person name="Brinkmann H."/>
            <person name="Rohde M."/>
            <person name="Jarek M."/>
            <person name="Friedl T."/>
            <person name="Seufert S."/>
            <person name="Schumacher M."/>
            <person name="Overmann J."/>
            <person name="Neumann-Schaal M."/>
            <person name="Petersen J."/>
        </authorList>
    </citation>
    <scope>NUCLEOTIDE SEQUENCE [LARGE SCALE GENOMIC DNA]</scope>
    <source>
        <strain evidence="1 2">PCC 6912</strain>
    </source>
</reference>
<name>A0A3S0ZYJ7_CHLFR</name>
<sequence>MTWKERILNADGTINWQEYTKVAQNYHKREMIDYRFGPKYSDFHATEESFPQVYSPYKDGIIRINAGNWCRVDPGEDGDPGAGWMMSGQMLFSPDANAPSEYQFGSSNMRTSDGVQSFTDNGLCLRIRPEWQPDWWNRNTISTPTTPAVKKFSETFGSSLPLPPIATARGVGGASVTGFLAFQNGLIGISGTGNDPYTSEGFSYISTQLPKDKVPTAMAVTNYNEFVLVTVWDTANRKGQVAVLAVKNRQMAQEKRFYWGIPGWPTVTGLKLLGFVDLPFAAPNAIDVTVALRLGNPRGYSDNENDDFNLQSVRDTWYNARWDAAWGDDYWKKTAQGGYAIVSSRAENKVAFIDLRPLLRYYRMMYLTTQEKFDKTKNEGQASNQWPYTFSHAPKQKPVVSKVLTIEQPTAVATGNWWNSVRTPRSGWNGEEFKPLKTGYVASMDGTVRMYDVESLILPRSTAAVSDTPLKSFKVGKNPVQMFHGFTSTSGDDLYIVSRGDRSIHYTYYDGTVNAVLRDSRLKDPVNVTVSLDQAGYGGSGPGKAVYANVLTVMDFNGKQVVNYMVDDGLNPNGEQLNLVGPNGEKMIFQHGFSNPVNGNPFMFSFDEVI</sequence>
<proteinExistence type="predicted"/>
<gene>
    <name evidence="1" type="ORF">PCC6912_02470</name>
</gene>
<comment type="caution">
    <text evidence="1">The sequence shown here is derived from an EMBL/GenBank/DDBJ whole genome shotgun (WGS) entry which is preliminary data.</text>
</comment>
<dbReference type="STRING" id="211165.GCA_000317285_05156"/>